<evidence type="ECO:0000313" key="7">
    <source>
        <dbReference type="EMBL" id="QHU04167.1"/>
    </source>
</evidence>
<evidence type="ECO:0000256" key="2">
    <source>
        <dbReference type="ARBA" id="ARBA00022676"/>
    </source>
</evidence>
<evidence type="ECO:0008006" key="8">
    <source>
        <dbReference type="Google" id="ProtNLM"/>
    </source>
</evidence>
<sequence>MFKTKKQPKIALCFIINYEHVLYKEELWREWIEPNKDIINVYFFYKDLKKIKSRWIYNHTIPEKNTCHTSYYHVIPAYIAILNFALKHDKTNKWFCYLTDSCCPIISPSKFRALFQQYQNQSIMSYCKAHWNIDYHKRANLALLPREYHLANDPWFVLTRENTIDIMKFVVNEPELCNLICNGGLANESLFAIILTYYKKLQNVISKTTHMADWFRMSSPTSPHLFKEGNKEDIQFIDNFIAKNDFVMFIRKVHPNFPDEILRKYICDKDNDDVLIKSKNRTFTSDNVVNIHNICHFLIGIFIGISFISFYIIFNISNLLYGR</sequence>
<evidence type="ECO:0000256" key="4">
    <source>
        <dbReference type="ARBA" id="ARBA00023136"/>
    </source>
</evidence>
<dbReference type="AlphaFoldDB" id="A0A6C0JIB4"/>
<protein>
    <recommendedName>
        <fullName evidence="8">Glycosyltransferase</fullName>
    </recommendedName>
</protein>
<dbReference type="GO" id="GO:0016757">
    <property type="term" value="F:glycosyltransferase activity"/>
    <property type="evidence" value="ECO:0007669"/>
    <property type="project" value="UniProtKB-KW"/>
</dbReference>
<dbReference type="EMBL" id="MN740394">
    <property type="protein sequence ID" value="QHU04167.1"/>
    <property type="molecule type" value="Genomic_DNA"/>
</dbReference>
<organism evidence="7">
    <name type="scientific">viral metagenome</name>
    <dbReference type="NCBI Taxonomy" id="1070528"/>
    <lineage>
        <taxon>unclassified sequences</taxon>
        <taxon>metagenomes</taxon>
        <taxon>organismal metagenomes</taxon>
    </lineage>
</organism>
<dbReference type="InterPro" id="IPR003406">
    <property type="entry name" value="Glyco_trans_14"/>
</dbReference>
<keyword evidence="4 6" id="KW-0472">Membrane</keyword>
<keyword evidence="3" id="KW-0808">Transferase</keyword>
<keyword evidence="6" id="KW-0812">Transmembrane</keyword>
<evidence type="ECO:0000256" key="5">
    <source>
        <dbReference type="ARBA" id="ARBA00023180"/>
    </source>
</evidence>
<accession>A0A6C0JIB4</accession>
<keyword evidence="5" id="KW-0325">Glycoprotein</keyword>
<reference evidence="7" key="1">
    <citation type="journal article" date="2020" name="Nature">
        <title>Giant virus diversity and host interactions through global metagenomics.</title>
        <authorList>
            <person name="Schulz F."/>
            <person name="Roux S."/>
            <person name="Paez-Espino D."/>
            <person name="Jungbluth S."/>
            <person name="Walsh D.A."/>
            <person name="Denef V.J."/>
            <person name="McMahon K.D."/>
            <person name="Konstantinidis K.T."/>
            <person name="Eloe-Fadrosh E.A."/>
            <person name="Kyrpides N.C."/>
            <person name="Woyke T."/>
        </authorList>
    </citation>
    <scope>NUCLEOTIDE SEQUENCE</scope>
    <source>
        <strain evidence="7">GVMAG-M-3300027708-39</strain>
    </source>
</reference>
<evidence type="ECO:0000256" key="6">
    <source>
        <dbReference type="SAM" id="Phobius"/>
    </source>
</evidence>
<keyword evidence="6" id="KW-1133">Transmembrane helix</keyword>
<proteinExistence type="predicted"/>
<feature type="transmembrane region" description="Helical" evidence="6">
    <location>
        <begin position="297"/>
        <end position="321"/>
    </location>
</feature>
<name>A0A6C0JIB4_9ZZZZ</name>
<keyword evidence="2" id="KW-0328">Glycosyltransferase</keyword>
<dbReference type="Pfam" id="PF02485">
    <property type="entry name" value="Branch"/>
    <property type="match status" value="1"/>
</dbReference>
<evidence type="ECO:0000256" key="3">
    <source>
        <dbReference type="ARBA" id="ARBA00022679"/>
    </source>
</evidence>
<dbReference type="GO" id="GO:0016020">
    <property type="term" value="C:membrane"/>
    <property type="evidence" value="ECO:0007669"/>
    <property type="project" value="UniProtKB-SubCell"/>
</dbReference>
<evidence type="ECO:0000256" key="1">
    <source>
        <dbReference type="ARBA" id="ARBA00004606"/>
    </source>
</evidence>
<comment type="subcellular location">
    <subcellularLocation>
        <location evidence="1">Membrane</location>
        <topology evidence="1">Single-pass type II membrane protein</topology>
    </subcellularLocation>
</comment>